<name>A0ABR2K7C3_9EUKA</name>
<keyword evidence="2" id="KW-1185">Reference proteome</keyword>
<evidence type="ECO:0000313" key="1">
    <source>
        <dbReference type="EMBL" id="KAK8886969.1"/>
    </source>
</evidence>
<proteinExistence type="predicted"/>
<sequence length="367" mass="43145">MRYKKIISLNIVKDMLNQTFPVIYRDTCFMVDPSFLSNSSRKFKELIKNFLDSGYDIQSLRLIIAYDQFLERNVDNFLKVCQGLQTDVNNSEVEELCEIAKMFQADEIYNKGITFIQNSIDPNFFIPYNKYCEKQYLFIESNETNLIHHVNLNELEFDENSDCNETEDNKRINNNRASKNIRNSIRQKYQSVIYQLQVEKPFMKCRRFQLVKDGQTILSAKQKDNEIFICSGNDVHINEEKFRNDARITQNRQYFNIITTDEQTFKITYIPKGFDKQFSMKLTFVYKQSQLTWTTKYPKVPTTIYGELNHIPINSNKNIVLQNPAGQVTFIVRKMKKREFEAECHPSLSPIIAFSIALSQIVGPYSP</sequence>
<organism evidence="1 2">
    <name type="scientific">Tritrichomonas musculus</name>
    <dbReference type="NCBI Taxonomy" id="1915356"/>
    <lineage>
        <taxon>Eukaryota</taxon>
        <taxon>Metamonada</taxon>
        <taxon>Parabasalia</taxon>
        <taxon>Tritrichomonadida</taxon>
        <taxon>Tritrichomonadidae</taxon>
        <taxon>Tritrichomonas</taxon>
    </lineage>
</organism>
<comment type="caution">
    <text evidence="1">The sequence shown here is derived from an EMBL/GenBank/DDBJ whole genome shotgun (WGS) entry which is preliminary data.</text>
</comment>
<dbReference type="EMBL" id="JAPFFF010000006">
    <property type="protein sequence ID" value="KAK8886969.1"/>
    <property type="molecule type" value="Genomic_DNA"/>
</dbReference>
<dbReference type="Proteomes" id="UP001470230">
    <property type="component" value="Unassembled WGS sequence"/>
</dbReference>
<reference evidence="1 2" key="1">
    <citation type="submission" date="2024-04" db="EMBL/GenBank/DDBJ databases">
        <title>Tritrichomonas musculus Genome.</title>
        <authorList>
            <person name="Alves-Ferreira E."/>
            <person name="Grigg M."/>
            <person name="Lorenzi H."/>
            <person name="Galac M."/>
        </authorList>
    </citation>
    <scope>NUCLEOTIDE SEQUENCE [LARGE SCALE GENOMIC DNA]</scope>
    <source>
        <strain evidence="1 2">EAF2021</strain>
    </source>
</reference>
<accession>A0ABR2K7C3</accession>
<evidence type="ECO:0008006" key="3">
    <source>
        <dbReference type="Google" id="ProtNLM"/>
    </source>
</evidence>
<protein>
    <recommendedName>
        <fullName evidence="3">Tubby C-terminal domain-containing protein</fullName>
    </recommendedName>
</protein>
<gene>
    <name evidence="1" type="ORF">M9Y10_038004</name>
</gene>
<evidence type="ECO:0000313" key="2">
    <source>
        <dbReference type="Proteomes" id="UP001470230"/>
    </source>
</evidence>